<dbReference type="Proteomes" id="UP000462014">
    <property type="component" value="Unassembled WGS sequence"/>
</dbReference>
<dbReference type="InterPro" id="IPR001296">
    <property type="entry name" value="Glyco_trans_1"/>
</dbReference>
<dbReference type="RefSeq" id="WP_157565196.1">
    <property type="nucleotide sequence ID" value="NZ_WPIK01000004.1"/>
</dbReference>
<dbReference type="GO" id="GO:0009103">
    <property type="term" value="P:lipopolysaccharide biosynthetic process"/>
    <property type="evidence" value="ECO:0007669"/>
    <property type="project" value="TreeGrafter"/>
</dbReference>
<gene>
    <name evidence="4" type="ORF">GO621_06215</name>
</gene>
<dbReference type="PANTHER" id="PTHR46401">
    <property type="entry name" value="GLYCOSYLTRANSFERASE WBBK-RELATED"/>
    <property type="match status" value="1"/>
</dbReference>
<dbReference type="GO" id="GO:0016757">
    <property type="term" value="F:glycosyltransferase activity"/>
    <property type="evidence" value="ECO:0007669"/>
    <property type="project" value="InterPro"/>
</dbReference>
<proteinExistence type="predicted"/>
<evidence type="ECO:0000259" key="2">
    <source>
        <dbReference type="Pfam" id="PF00534"/>
    </source>
</evidence>
<dbReference type="FunFam" id="3.40.50.2000:FF:000119">
    <property type="entry name" value="Glycosyl transferase group 1"/>
    <property type="match status" value="1"/>
</dbReference>
<organism evidence="4 5">
    <name type="scientific">Mucilaginibacter arboris</name>
    <dbReference type="NCBI Taxonomy" id="2682090"/>
    <lineage>
        <taxon>Bacteria</taxon>
        <taxon>Pseudomonadati</taxon>
        <taxon>Bacteroidota</taxon>
        <taxon>Sphingobacteriia</taxon>
        <taxon>Sphingobacteriales</taxon>
        <taxon>Sphingobacteriaceae</taxon>
        <taxon>Mucilaginibacter</taxon>
    </lineage>
</organism>
<accession>A0A7K1SUX3</accession>
<dbReference type="EMBL" id="WPIK01000004">
    <property type="protein sequence ID" value="MVN21125.1"/>
    <property type="molecule type" value="Genomic_DNA"/>
</dbReference>
<evidence type="ECO:0000256" key="1">
    <source>
        <dbReference type="ARBA" id="ARBA00022679"/>
    </source>
</evidence>
<dbReference type="SUPFAM" id="SSF53756">
    <property type="entry name" value="UDP-Glycosyltransferase/glycogen phosphorylase"/>
    <property type="match status" value="1"/>
</dbReference>
<evidence type="ECO:0000313" key="4">
    <source>
        <dbReference type="EMBL" id="MVN21125.1"/>
    </source>
</evidence>
<dbReference type="AlphaFoldDB" id="A0A7K1SUX3"/>
<comment type="caution">
    <text evidence="4">The sequence shown here is derived from an EMBL/GenBank/DDBJ whole genome shotgun (WGS) entry which is preliminary data.</text>
</comment>
<feature type="domain" description="Glycosyltransferase subfamily 4-like N-terminal" evidence="3">
    <location>
        <begin position="22"/>
        <end position="191"/>
    </location>
</feature>
<evidence type="ECO:0000313" key="5">
    <source>
        <dbReference type="Proteomes" id="UP000462014"/>
    </source>
</evidence>
<protein>
    <submittedName>
        <fullName evidence="4">Glycosyltransferase</fullName>
    </submittedName>
</protein>
<dbReference type="CDD" id="cd03809">
    <property type="entry name" value="GT4_MtfB-like"/>
    <property type="match status" value="1"/>
</dbReference>
<dbReference type="InterPro" id="IPR028098">
    <property type="entry name" value="Glyco_trans_4-like_N"/>
</dbReference>
<keyword evidence="5" id="KW-1185">Reference proteome</keyword>
<feature type="domain" description="Glycosyl transferase family 1" evidence="2">
    <location>
        <begin position="209"/>
        <end position="372"/>
    </location>
</feature>
<reference evidence="4 5" key="1">
    <citation type="submission" date="2019-12" db="EMBL/GenBank/DDBJ databases">
        <title>Mucilaginibacter sp. HMF7410 genome sequencing and assembly.</title>
        <authorList>
            <person name="Kang H."/>
            <person name="Cha I."/>
            <person name="Kim H."/>
            <person name="Joh K."/>
        </authorList>
    </citation>
    <scope>NUCLEOTIDE SEQUENCE [LARGE SCALE GENOMIC DNA]</scope>
    <source>
        <strain evidence="4 5">HMF7410</strain>
    </source>
</reference>
<name>A0A7K1SUX3_9SPHI</name>
<evidence type="ECO:0000259" key="3">
    <source>
        <dbReference type="Pfam" id="PF13439"/>
    </source>
</evidence>
<dbReference type="Pfam" id="PF00534">
    <property type="entry name" value="Glycos_transf_1"/>
    <property type="match status" value="1"/>
</dbReference>
<dbReference type="Gene3D" id="3.40.50.2000">
    <property type="entry name" value="Glycogen Phosphorylase B"/>
    <property type="match status" value="2"/>
</dbReference>
<keyword evidence="1 4" id="KW-0808">Transferase</keyword>
<dbReference type="PANTHER" id="PTHR46401:SF2">
    <property type="entry name" value="GLYCOSYLTRANSFERASE WBBK-RELATED"/>
    <property type="match status" value="1"/>
</dbReference>
<sequence length="402" mass="45241">MKIILDIMALGASYLNDSRRTGVFRVANELTKGLVNSSDCDVSFISPHYPSESSQYLLNEYISKKPISYPTIKDRIINKIKISIGNNKIIETILPSTNINTLVKKADIYHSPFFPVLEEVTANQKIQSFLTVHDLIPIIYPEYFENNTNPLVKAAILSNQKKGWYFCVSDSTKNDLCEYFSIDPERVFVTPLAASKTRFFKCTNTKEIETVKAKYNLSDKQYFLSLSTLEPRKNIDHIIRCFIKLIQEEHLNDVYLVLAGTKGWDFDKIFNEIENASAIKSKIILTGYVADEDLAFLYSGALAFVYMSFYEGFGLPPLEAMQCGTPVIVSNTSSLPEVVGSAGLLIDPRDTNTLCSAMLNVYGNSALREKMSVDSLVQAGKFSWDNFLKSNVDGYKQVLENT</sequence>
<dbReference type="Pfam" id="PF13439">
    <property type="entry name" value="Glyco_transf_4"/>
    <property type="match status" value="1"/>
</dbReference>